<dbReference type="EMBL" id="JAOTIF010000014">
    <property type="protein sequence ID" value="MCU7550661.1"/>
    <property type="molecule type" value="Genomic_DNA"/>
</dbReference>
<feature type="domain" description="Outer membrane protein beta-barrel" evidence="2">
    <location>
        <begin position="52"/>
        <end position="206"/>
    </location>
</feature>
<reference evidence="3" key="2">
    <citation type="submission" date="2023-04" db="EMBL/GenBank/DDBJ databases">
        <title>Paracnuella aquatica gen. nov., sp. nov., a member of the family Chitinophagaceae isolated from a hot spring.</title>
        <authorList>
            <person name="Wang C."/>
        </authorList>
    </citation>
    <scope>NUCLEOTIDE SEQUENCE</scope>
    <source>
        <strain evidence="3">LB-8</strain>
    </source>
</reference>
<evidence type="ECO:0000256" key="1">
    <source>
        <dbReference type="SAM" id="SignalP"/>
    </source>
</evidence>
<keyword evidence="4" id="KW-1185">Reference proteome</keyword>
<comment type="caution">
    <text evidence="3">The sequence shown here is derived from an EMBL/GenBank/DDBJ whole genome shotgun (WGS) entry which is preliminary data.</text>
</comment>
<dbReference type="Pfam" id="PF13568">
    <property type="entry name" value="OMP_b-brl_2"/>
    <property type="match status" value="1"/>
</dbReference>
<proteinExistence type="predicted"/>
<feature type="chain" id="PRO_5040800373" evidence="1">
    <location>
        <begin position="20"/>
        <end position="240"/>
    </location>
</feature>
<dbReference type="RefSeq" id="WP_279298100.1">
    <property type="nucleotide sequence ID" value="NZ_JAOTIF010000014.1"/>
</dbReference>
<reference evidence="3" key="1">
    <citation type="submission" date="2022-09" db="EMBL/GenBank/DDBJ databases">
        <authorList>
            <person name="Yuan C."/>
            <person name="Ke Z."/>
        </authorList>
    </citation>
    <scope>NUCLEOTIDE SEQUENCE</scope>
    <source>
        <strain evidence="3">LB-8</strain>
    </source>
</reference>
<dbReference type="Proteomes" id="UP001155483">
    <property type="component" value="Unassembled WGS sequence"/>
</dbReference>
<gene>
    <name evidence="3" type="ORF">OCK74_16195</name>
</gene>
<organism evidence="3 4">
    <name type="scientific">Paraflavisolibacter caeni</name>
    <dbReference type="NCBI Taxonomy" id="2982496"/>
    <lineage>
        <taxon>Bacteria</taxon>
        <taxon>Pseudomonadati</taxon>
        <taxon>Bacteroidota</taxon>
        <taxon>Chitinophagia</taxon>
        <taxon>Chitinophagales</taxon>
        <taxon>Chitinophagaceae</taxon>
        <taxon>Paraflavisolibacter</taxon>
    </lineage>
</organism>
<evidence type="ECO:0000313" key="3">
    <source>
        <dbReference type="EMBL" id="MCU7550661.1"/>
    </source>
</evidence>
<accession>A0A9X2XWR8</accession>
<keyword evidence="1" id="KW-0732">Signal</keyword>
<protein>
    <submittedName>
        <fullName evidence="3">PorT family protein</fullName>
    </submittedName>
</protein>
<evidence type="ECO:0000259" key="2">
    <source>
        <dbReference type="Pfam" id="PF13568"/>
    </source>
</evidence>
<name>A0A9X2XWR8_9BACT</name>
<dbReference type="AlphaFoldDB" id="A0A9X2XWR8"/>
<evidence type="ECO:0000313" key="4">
    <source>
        <dbReference type="Proteomes" id="UP001155483"/>
    </source>
</evidence>
<feature type="signal peptide" evidence="1">
    <location>
        <begin position="1"/>
        <end position="19"/>
    </location>
</feature>
<sequence length="240" mass="26632">MRRIVFTGFILIAALHVFAQKDSTVHPKPAVTLPRSNDHLILQFGYTAWNGTPDTINTSGFHRAFNAYFMFDFPFKSNPHFSAAIGAGVSTENVYFDKTIVDIKSTSSSLQFRDASDTNHFKKFKIATTFLEAPVELRYNANPENNNKSFKIAVGAKIGTLLNAHTKGKELQNKGGGTVNDYITKENTKRFFNQNRISLTGRIGYGNLSIFGSYAVTPLFKEGLAPTIRPFTFGIMLSGL</sequence>
<dbReference type="InterPro" id="IPR025665">
    <property type="entry name" value="Beta-barrel_OMP_2"/>
</dbReference>